<dbReference type="PROSITE" id="PS01124">
    <property type="entry name" value="HTH_ARAC_FAMILY_2"/>
    <property type="match status" value="1"/>
</dbReference>
<dbReference type="InterPro" id="IPR020449">
    <property type="entry name" value="Tscrpt_reg_AraC-type_HTH"/>
</dbReference>
<proteinExistence type="predicted"/>
<dbReference type="RefSeq" id="WP_085498189.1">
    <property type="nucleotide sequence ID" value="NZ_FXAZ01000008.1"/>
</dbReference>
<dbReference type="Gene3D" id="1.10.10.60">
    <property type="entry name" value="Homeodomain-like"/>
    <property type="match status" value="2"/>
</dbReference>
<keyword evidence="1" id="KW-0805">Transcription regulation</keyword>
<keyword evidence="2" id="KW-0238">DNA-binding</keyword>
<dbReference type="InterPro" id="IPR009057">
    <property type="entry name" value="Homeodomain-like_sf"/>
</dbReference>
<dbReference type="SUPFAM" id="SSF51215">
    <property type="entry name" value="Regulatory protein AraC"/>
    <property type="match status" value="1"/>
</dbReference>
<accession>A0A1X7LVM4</accession>
<dbReference type="InterPro" id="IPR018060">
    <property type="entry name" value="HTH_AraC"/>
</dbReference>
<dbReference type="PANTHER" id="PTHR46796">
    <property type="entry name" value="HTH-TYPE TRANSCRIPTIONAL ACTIVATOR RHAS-RELATED"/>
    <property type="match status" value="1"/>
</dbReference>
<evidence type="ECO:0000259" key="4">
    <source>
        <dbReference type="PROSITE" id="PS01124"/>
    </source>
</evidence>
<dbReference type="InterPro" id="IPR037923">
    <property type="entry name" value="HTH-like"/>
</dbReference>
<reference evidence="5 6" key="1">
    <citation type="submission" date="2017-04" db="EMBL/GenBank/DDBJ databases">
        <authorList>
            <person name="Afonso C.L."/>
            <person name="Miller P.J."/>
            <person name="Scott M.A."/>
            <person name="Spackman E."/>
            <person name="Goraichik I."/>
            <person name="Dimitrov K.M."/>
            <person name="Suarez D.L."/>
            <person name="Swayne D.E."/>
        </authorList>
    </citation>
    <scope>NUCLEOTIDE SEQUENCE [LARGE SCALE GENOMIC DNA]</scope>
    <source>
        <strain evidence="5 6">11</strain>
    </source>
</reference>
<evidence type="ECO:0000256" key="3">
    <source>
        <dbReference type="ARBA" id="ARBA00023163"/>
    </source>
</evidence>
<dbReference type="GO" id="GO:0043565">
    <property type="term" value="F:sequence-specific DNA binding"/>
    <property type="evidence" value="ECO:0007669"/>
    <property type="project" value="InterPro"/>
</dbReference>
<dbReference type="Proteomes" id="UP000193834">
    <property type="component" value="Unassembled WGS sequence"/>
</dbReference>
<dbReference type="STRING" id="1852522.SAMN06295960_4460"/>
<dbReference type="SUPFAM" id="SSF46689">
    <property type="entry name" value="Homeodomain-like"/>
    <property type="match status" value="2"/>
</dbReference>
<name>A0A1X7LVM4_9BACL</name>
<evidence type="ECO:0000313" key="6">
    <source>
        <dbReference type="Proteomes" id="UP000193834"/>
    </source>
</evidence>
<keyword evidence="6" id="KW-1185">Reference proteome</keyword>
<dbReference type="EMBL" id="FXAZ01000008">
    <property type="protein sequence ID" value="SMG57517.1"/>
    <property type="molecule type" value="Genomic_DNA"/>
</dbReference>
<gene>
    <name evidence="5" type="ORF">SAMN06295960_4460</name>
</gene>
<dbReference type="PRINTS" id="PR00032">
    <property type="entry name" value="HTHARAC"/>
</dbReference>
<evidence type="ECO:0000256" key="1">
    <source>
        <dbReference type="ARBA" id="ARBA00023015"/>
    </source>
</evidence>
<sequence length="278" mass="31569">MREHFRTHIIVTEEDRKLPLYIESVGYLTHQSAIHRNSGYPEYHWLQTVEGCGRFEYAGRSVELMPSQGILLPPYSPHDYQPITPRWSTIFVTFGGSLAKHILNALELYHPSLYRIEQPAALLSSLDHMIATAKNVTNYSGADRSPDLYQFLILLKKHGAAASSVSAIVNLHRITALLAWLDQHYSDPSLSLADMSSRLHLTPQRLTTLFRNAVGSSPYAYLIQIRMQKAKDLLTLQLEMTNKEIAAAVGFKDQSHFIATFHKQTGMTPNQFRKLYES</sequence>
<dbReference type="InterPro" id="IPR050204">
    <property type="entry name" value="AraC_XylS_family_regulators"/>
</dbReference>
<evidence type="ECO:0000256" key="2">
    <source>
        <dbReference type="ARBA" id="ARBA00023125"/>
    </source>
</evidence>
<dbReference type="AlphaFoldDB" id="A0A1X7LVM4"/>
<dbReference type="OrthoDB" id="2371670at2"/>
<dbReference type="SMART" id="SM00342">
    <property type="entry name" value="HTH_ARAC"/>
    <property type="match status" value="1"/>
</dbReference>
<evidence type="ECO:0000313" key="5">
    <source>
        <dbReference type="EMBL" id="SMG57517.1"/>
    </source>
</evidence>
<dbReference type="InterPro" id="IPR003313">
    <property type="entry name" value="AraC-bd"/>
</dbReference>
<keyword evidence="3" id="KW-0804">Transcription</keyword>
<dbReference type="Gene3D" id="2.60.120.280">
    <property type="entry name" value="Regulatory protein AraC"/>
    <property type="match status" value="1"/>
</dbReference>
<organism evidence="5 6">
    <name type="scientific">Paenibacillus aquistagni</name>
    <dbReference type="NCBI Taxonomy" id="1852522"/>
    <lineage>
        <taxon>Bacteria</taxon>
        <taxon>Bacillati</taxon>
        <taxon>Bacillota</taxon>
        <taxon>Bacilli</taxon>
        <taxon>Bacillales</taxon>
        <taxon>Paenibacillaceae</taxon>
        <taxon>Paenibacillus</taxon>
    </lineage>
</organism>
<dbReference type="Pfam" id="PF02311">
    <property type="entry name" value="AraC_binding"/>
    <property type="match status" value="1"/>
</dbReference>
<feature type="domain" description="HTH araC/xylS-type" evidence="4">
    <location>
        <begin position="175"/>
        <end position="275"/>
    </location>
</feature>
<dbReference type="PANTHER" id="PTHR46796:SF6">
    <property type="entry name" value="ARAC SUBFAMILY"/>
    <property type="match status" value="1"/>
</dbReference>
<protein>
    <submittedName>
        <fullName evidence="5">AraC-like ligand binding domain-containing protein</fullName>
    </submittedName>
</protein>
<dbReference type="GO" id="GO:0003700">
    <property type="term" value="F:DNA-binding transcription factor activity"/>
    <property type="evidence" value="ECO:0007669"/>
    <property type="project" value="InterPro"/>
</dbReference>
<dbReference type="Pfam" id="PF12833">
    <property type="entry name" value="HTH_18"/>
    <property type="match status" value="1"/>
</dbReference>